<organism evidence="1 2">
    <name type="scientific">Mythimna separata</name>
    <name type="common">Oriental armyworm</name>
    <name type="synonym">Pseudaletia separata</name>
    <dbReference type="NCBI Taxonomy" id="271217"/>
    <lineage>
        <taxon>Eukaryota</taxon>
        <taxon>Metazoa</taxon>
        <taxon>Ecdysozoa</taxon>
        <taxon>Arthropoda</taxon>
        <taxon>Hexapoda</taxon>
        <taxon>Insecta</taxon>
        <taxon>Pterygota</taxon>
        <taxon>Neoptera</taxon>
        <taxon>Endopterygota</taxon>
        <taxon>Lepidoptera</taxon>
        <taxon>Glossata</taxon>
        <taxon>Ditrysia</taxon>
        <taxon>Noctuoidea</taxon>
        <taxon>Noctuidae</taxon>
        <taxon>Noctuinae</taxon>
        <taxon>Hadenini</taxon>
        <taxon>Mythimna</taxon>
    </lineage>
</organism>
<keyword evidence="2" id="KW-1185">Reference proteome</keyword>
<name>A0AAD8DK44_MYTSE</name>
<accession>A0AAD8DK44</accession>
<protein>
    <submittedName>
        <fullName evidence="1">Uncharacterized protein</fullName>
    </submittedName>
</protein>
<reference evidence="1" key="1">
    <citation type="submission" date="2023-03" db="EMBL/GenBank/DDBJ databases">
        <title>Chromosome-level genomes of two armyworms, Mythimna separata and Mythimna loreyi, provide insights into the biosynthesis and reception of sex pheromones.</title>
        <authorList>
            <person name="Zhao H."/>
        </authorList>
    </citation>
    <scope>NUCLEOTIDE SEQUENCE</scope>
    <source>
        <strain evidence="1">BeijingLab</strain>
        <tissue evidence="1">Pupa</tissue>
    </source>
</reference>
<dbReference type="AlphaFoldDB" id="A0AAD8DK44"/>
<dbReference type="Proteomes" id="UP001231518">
    <property type="component" value="Chromosome 27"/>
</dbReference>
<dbReference type="EMBL" id="JARGEI010000030">
    <property type="protein sequence ID" value="KAJ8705222.1"/>
    <property type="molecule type" value="Genomic_DNA"/>
</dbReference>
<evidence type="ECO:0000313" key="2">
    <source>
        <dbReference type="Proteomes" id="UP001231518"/>
    </source>
</evidence>
<sequence length="90" mass="10624">MTVEMDTGGSSSRLGEQRDPHWYIDSAYASSLKVSLRLPTRQFLEDFYHPWFRQSDIKRYIFGMPVCHVLICCSQRLLNDFDCTFFDFSL</sequence>
<comment type="caution">
    <text evidence="1">The sequence shown here is derived from an EMBL/GenBank/DDBJ whole genome shotgun (WGS) entry which is preliminary data.</text>
</comment>
<proteinExistence type="predicted"/>
<gene>
    <name evidence="1" type="ORF">PYW07_011049</name>
</gene>
<evidence type="ECO:0000313" key="1">
    <source>
        <dbReference type="EMBL" id="KAJ8705222.1"/>
    </source>
</evidence>